<dbReference type="EMBL" id="AB504733">
    <property type="protein sequence ID" value="BAI49942.1"/>
    <property type="molecule type" value="Genomic_DNA"/>
</dbReference>
<organism evidence="2">
    <name type="scientific">uncultured microorganism</name>
    <dbReference type="NCBI Taxonomy" id="358574"/>
    <lineage>
        <taxon>unclassified sequences</taxon>
        <taxon>environmental samples</taxon>
    </lineage>
</organism>
<name>D0VYN9_9ZZZZ</name>
<evidence type="ECO:0000259" key="1">
    <source>
        <dbReference type="Pfam" id="PF00561"/>
    </source>
</evidence>
<dbReference type="Gene3D" id="3.40.50.1820">
    <property type="entry name" value="alpha/beta hydrolase"/>
    <property type="match status" value="1"/>
</dbReference>
<protein>
    <submittedName>
        <fullName evidence="2">Putative esterase</fullName>
    </submittedName>
</protein>
<sequence>MHMEPTCHAPIVLVHGLLGFDRICLGKYELKNYFPGIEACLGSAGRQVRLARLSRTRGVAARALELRRFIRREFPGQRVHVFAHSMGGLDARYMISKLDMADHVLSLTTLGTPHRGCSFADWGIRELGWFLRPTLRLLNISRDAFLDLTTDACRRFNEETPNAPGVRYRSIAGDCDRSAIGPFWQLSWNIVHDREGPNDGVVSVNSARHGESLDVWRADHMNLVNWSSRISKGRDFARKYVHLANQID</sequence>
<evidence type="ECO:0000313" key="2">
    <source>
        <dbReference type="EMBL" id="BAI49942.1"/>
    </source>
</evidence>
<dbReference type="AlphaFoldDB" id="D0VYN9"/>
<feature type="domain" description="AB hydrolase-1" evidence="1">
    <location>
        <begin position="67"/>
        <end position="164"/>
    </location>
</feature>
<proteinExistence type="predicted"/>
<dbReference type="Pfam" id="PF00561">
    <property type="entry name" value="Abhydrolase_1"/>
    <property type="match status" value="1"/>
</dbReference>
<reference evidence="2" key="1">
    <citation type="journal article" date="2010" name="Enzyme Microb. Technol.">
        <title>Direct cloning and expression of putative esterase genes from environmental DNA.</title>
        <authorList>
            <person name="Terahara T."/>
            <person name="Yamada K."/>
            <person name="Kurata S."/>
            <person name="Yokomaku T."/>
            <person name="Tsuneda S."/>
            <person name="Harayama S."/>
        </authorList>
    </citation>
    <scope>NUCLEOTIDE SEQUENCE</scope>
</reference>
<dbReference type="SUPFAM" id="SSF53474">
    <property type="entry name" value="alpha/beta-Hydrolases"/>
    <property type="match status" value="1"/>
</dbReference>
<accession>D0VYN9</accession>
<dbReference type="InterPro" id="IPR000073">
    <property type="entry name" value="AB_hydrolase_1"/>
</dbReference>
<dbReference type="InterPro" id="IPR029058">
    <property type="entry name" value="AB_hydrolase_fold"/>
</dbReference>
<dbReference type="PANTHER" id="PTHR11440">
    <property type="entry name" value="LECITHIN-CHOLESTEROL ACYLTRANSFERASE-RELATED"/>
    <property type="match status" value="1"/>
</dbReference>